<reference evidence="2" key="1">
    <citation type="submission" date="2016-07" db="EMBL/GenBank/DDBJ databases">
        <authorList>
            <person name="Florea S."/>
            <person name="Webb J.S."/>
            <person name="Jaromczyk J."/>
            <person name="Schardl C.L."/>
        </authorList>
    </citation>
    <scope>NUCLEOTIDE SEQUENCE [LARGE SCALE GENOMIC DNA]</scope>
    <source>
        <strain evidence="2">MV-1</strain>
    </source>
</reference>
<organism evidence="1 2">
    <name type="scientific">Magnetovibrio blakemorei</name>
    <dbReference type="NCBI Taxonomy" id="28181"/>
    <lineage>
        <taxon>Bacteria</taxon>
        <taxon>Pseudomonadati</taxon>
        <taxon>Pseudomonadota</taxon>
        <taxon>Alphaproteobacteria</taxon>
        <taxon>Rhodospirillales</taxon>
        <taxon>Magnetovibrionaceae</taxon>
        <taxon>Magnetovibrio</taxon>
    </lineage>
</organism>
<dbReference type="EMBL" id="MCGG01000021">
    <property type="protein sequence ID" value="OEJ67627.1"/>
    <property type="molecule type" value="Genomic_DNA"/>
</dbReference>
<dbReference type="AlphaFoldDB" id="A0A1E5Q8D7"/>
<name>A0A1E5Q8D7_9PROT</name>
<dbReference type="SUPFAM" id="SSF52540">
    <property type="entry name" value="P-loop containing nucleoside triphosphate hydrolases"/>
    <property type="match status" value="1"/>
</dbReference>
<keyword evidence="2" id="KW-1185">Reference proteome</keyword>
<protein>
    <submittedName>
        <fullName evidence="1">Uncharacterized protein</fullName>
    </submittedName>
</protein>
<accession>A0A1E5Q8D7</accession>
<gene>
    <name evidence="1" type="ORF">BEN30_09410</name>
</gene>
<sequence>MKHILEIFMIFNCSALAGAGKTYSAARWAITKSINEGMKIAFIQSSKRLIDQTFEDIDGVMGKDGAYVPVRRFYGRDGIGIGQSVRKEIMKHLNDTHDDGEIILMTHAAFLGLPYWHKQQLWTLVIDEIPQVDKMWDFKLSQTHYLITDHVAVNEFDPIHYQVSPLSEKVLTDYRRNLHNDEIYEKFKDLSACLLSPHWSVHVRKEQWHRHINGETEHGRHTLSFFSMLEPTIFEGYRDVIVMGAMFEDSLMNLYWSNQGVKFLTHKEISSGVRYQQHDNGELVSFIYLLEDDWSKRVRNLELDGKSLFDWSVEAIKRELRDKPFLWVANNDITDNELFGSNQRLPGVPNGLNEYQHIDHMVFLSALNRNPAHIAYLEAKGLDPEQVKFATGCQTAYQAFMRGSIRDPGNQKAKTCIVPDQRTAEYLARHFRGAKIGPLSGNMKVTKKQPGRKPKADALTNAQKQARKRANKTSEILGKLLHMKERQKSDTKNTIDIGNSGFVFNPTQLRHSWNSYVVNLFDSIYSAVPSFRMRMTNEEVIAEIKATHKTCTDKKTNNLLLSAADFNPDKSPETKRGMANIEYVNGIWLDNDGGDLTPDEFHRFFPDLRMVAFNTYSGGNRWRGFIPCTQIMTVEAHQIIIRSLERVVNQRGYWSDRQADEANRQGRTLLRHGFDTSKFVPSSLFYLPVQAKDGDSFLREWSGREIDPILWVERSIIHEKSEEAQTLEFEDDETTTKEVNSFDLDTVLGQISVKGRPIYQDWIRITWAAIKVAGKNDGIAAMEKNFPQEKGREYPVLASGWQEHKSPGKDFLINMAS</sequence>
<comment type="caution">
    <text evidence="1">The sequence shown here is derived from an EMBL/GenBank/DDBJ whole genome shotgun (WGS) entry which is preliminary data.</text>
</comment>
<dbReference type="RefSeq" id="WP_069957780.1">
    <property type="nucleotide sequence ID" value="NZ_MCGG01000021.1"/>
</dbReference>
<proteinExistence type="predicted"/>
<dbReference type="InterPro" id="IPR027417">
    <property type="entry name" value="P-loop_NTPase"/>
</dbReference>
<dbReference type="STRING" id="28181.BEN30_09410"/>
<dbReference type="Proteomes" id="UP000095347">
    <property type="component" value="Unassembled WGS sequence"/>
</dbReference>
<dbReference type="OrthoDB" id="6626154at2"/>
<evidence type="ECO:0000313" key="1">
    <source>
        <dbReference type="EMBL" id="OEJ67627.1"/>
    </source>
</evidence>
<evidence type="ECO:0000313" key="2">
    <source>
        <dbReference type="Proteomes" id="UP000095347"/>
    </source>
</evidence>